<evidence type="ECO:0000313" key="2">
    <source>
        <dbReference type="EMBL" id="TRX89732.1"/>
    </source>
</evidence>
<organism evidence="2 3">
    <name type="scientific">Xylaria flabelliformis</name>
    <dbReference type="NCBI Taxonomy" id="2512241"/>
    <lineage>
        <taxon>Eukaryota</taxon>
        <taxon>Fungi</taxon>
        <taxon>Dikarya</taxon>
        <taxon>Ascomycota</taxon>
        <taxon>Pezizomycotina</taxon>
        <taxon>Sordariomycetes</taxon>
        <taxon>Xylariomycetidae</taxon>
        <taxon>Xylariales</taxon>
        <taxon>Xylariaceae</taxon>
        <taxon>Xylaria</taxon>
    </lineage>
</organism>
<dbReference type="Proteomes" id="UP000319160">
    <property type="component" value="Unassembled WGS sequence"/>
</dbReference>
<dbReference type="AlphaFoldDB" id="A0A553HP50"/>
<sequence>MTLSKYGEWTAVRNCPCPGSMRIIHQNHSWSPLNTSLDAIRKLMTAYKISPILLDAIRAFGSKVTGDDDPYFNFCSFKTDTGGENGDYELCYLLRTYERHGRNSLKDPWSLRQMAVYERFNAAEERSVWILIQPFANAKSEFLRQCFRPQASRTMGAKLHGVFIVTALANWRWYLNDQRRLVNVHNEKAVFSQATPKAVDYDTGFSDCQKLHQLAWNLSLGEEILASYSHIVEMLQSNLMTTKNEMLDTMRQICRLSSADKFH</sequence>
<evidence type="ECO:0000259" key="1">
    <source>
        <dbReference type="Pfam" id="PF26616"/>
    </source>
</evidence>
<dbReference type="InterPro" id="IPR058257">
    <property type="entry name" value="CorA-like_dom"/>
</dbReference>
<gene>
    <name evidence="2" type="ORF">FHL15_009322</name>
</gene>
<dbReference type="OrthoDB" id="5396681at2759"/>
<evidence type="ECO:0000313" key="3">
    <source>
        <dbReference type="Proteomes" id="UP000319160"/>
    </source>
</evidence>
<dbReference type="EMBL" id="VFLP01000063">
    <property type="protein sequence ID" value="TRX89732.1"/>
    <property type="molecule type" value="Genomic_DNA"/>
</dbReference>
<proteinExistence type="predicted"/>
<protein>
    <recommendedName>
        <fullName evidence="1">CorA-like transporter domain-containing protein</fullName>
    </recommendedName>
</protein>
<accession>A0A553HP50</accession>
<comment type="caution">
    <text evidence="2">The sequence shown here is derived from an EMBL/GenBank/DDBJ whole genome shotgun (WGS) entry which is preliminary data.</text>
</comment>
<keyword evidence="3" id="KW-1185">Reference proteome</keyword>
<feature type="domain" description="CorA-like transporter" evidence="1">
    <location>
        <begin position="24"/>
        <end position="177"/>
    </location>
</feature>
<dbReference type="Pfam" id="PF26616">
    <property type="entry name" value="CorA-like"/>
    <property type="match status" value="1"/>
</dbReference>
<reference evidence="3" key="1">
    <citation type="submission" date="2019-06" db="EMBL/GenBank/DDBJ databases">
        <title>Draft genome sequence of the griseofulvin-producing fungus Xylaria cubensis strain G536.</title>
        <authorList>
            <person name="Mead M.E."/>
            <person name="Raja H.A."/>
            <person name="Steenwyk J.L."/>
            <person name="Knowles S.L."/>
            <person name="Oberlies N.H."/>
            <person name="Rokas A."/>
        </authorList>
    </citation>
    <scope>NUCLEOTIDE SEQUENCE [LARGE SCALE GENOMIC DNA]</scope>
    <source>
        <strain evidence="3">G536</strain>
    </source>
</reference>
<dbReference type="STRING" id="2512241.A0A553HP50"/>
<name>A0A553HP50_9PEZI</name>